<comment type="caution">
    <text evidence="11">The sequence shown here is derived from an EMBL/GenBank/DDBJ whole genome shotgun (WGS) entry which is preliminary data.</text>
</comment>
<dbReference type="Gene3D" id="1.10.3720.10">
    <property type="entry name" value="MetI-like"/>
    <property type="match status" value="1"/>
</dbReference>
<reference evidence="11" key="1">
    <citation type="submission" date="2021-01" db="EMBL/GenBank/DDBJ databases">
        <title>Rhizobium sp. strain KVB221 16S ribosomal RNA gene Genome sequencing and assembly.</title>
        <authorList>
            <person name="Kang M."/>
        </authorList>
    </citation>
    <scope>NUCLEOTIDE SEQUENCE</scope>
    <source>
        <strain evidence="11">KVB221</strain>
    </source>
</reference>
<feature type="domain" description="ABC transmembrane type-1" evidence="10">
    <location>
        <begin position="75"/>
        <end position="275"/>
    </location>
</feature>
<organism evidence="11 12">
    <name type="scientific">Rhizobium setariae</name>
    <dbReference type="NCBI Taxonomy" id="2801340"/>
    <lineage>
        <taxon>Bacteria</taxon>
        <taxon>Pseudomonadati</taxon>
        <taxon>Pseudomonadota</taxon>
        <taxon>Alphaproteobacteria</taxon>
        <taxon>Hyphomicrobiales</taxon>
        <taxon>Rhizobiaceae</taxon>
        <taxon>Rhizobium/Agrobacterium group</taxon>
        <taxon>Rhizobium</taxon>
    </lineage>
</organism>
<feature type="transmembrane region" description="Helical" evidence="9">
    <location>
        <begin position="203"/>
        <end position="222"/>
    </location>
</feature>
<feature type="transmembrane region" description="Helical" evidence="9">
    <location>
        <begin position="12"/>
        <end position="34"/>
    </location>
</feature>
<dbReference type="Proteomes" id="UP000633219">
    <property type="component" value="Unassembled WGS sequence"/>
</dbReference>
<evidence type="ECO:0000256" key="3">
    <source>
        <dbReference type="ARBA" id="ARBA00022448"/>
    </source>
</evidence>
<dbReference type="NCBIfam" id="TIGR01726">
    <property type="entry name" value="HEQRo_perm_3TM"/>
    <property type="match status" value="1"/>
</dbReference>
<comment type="subcellular location">
    <subcellularLocation>
        <location evidence="1">Cell inner membrane</location>
        <topology evidence="1">Multi-pass membrane protein</topology>
    </subcellularLocation>
    <subcellularLocation>
        <location evidence="9">Cell membrane</location>
        <topology evidence="9">Multi-pass membrane protein</topology>
    </subcellularLocation>
</comment>
<evidence type="ECO:0000256" key="2">
    <source>
        <dbReference type="ARBA" id="ARBA00010072"/>
    </source>
</evidence>
<evidence type="ECO:0000259" key="10">
    <source>
        <dbReference type="PROSITE" id="PS50928"/>
    </source>
</evidence>
<keyword evidence="3 9" id="KW-0813">Transport</keyword>
<evidence type="ECO:0000313" key="11">
    <source>
        <dbReference type="EMBL" id="MBL0374854.1"/>
    </source>
</evidence>
<dbReference type="AlphaFoldDB" id="A0A936YUH1"/>
<dbReference type="GO" id="GO:0022857">
    <property type="term" value="F:transmembrane transporter activity"/>
    <property type="evidence" value="ECO:0007669"/>
    <property type="project" value="InterPro"/>
</dbReference>
<dbReference type="CDD" id="cd06261">
    <property type="entry name" value="TM_PBP2"/>
    <property type="match status" value="1"/>
</dbReference>
<feature type="transmembrane region" description="Helical" evidence="9">
    <location>
        <begin position="253"/>
        <end position="278"/>
    </location>
</feature>
<dbReference type="EMBL" id="JAEQNC010000016">
    <property type="protein sequence ID" value="MBL0374854.1"/>
    <property type="molecule type" value="Genomic_DNA"/>
</dbReference>
<keyword evidence="5" id="KW-0997">Cell inner membrane</keyword>
<feature type="transmembrane region" description="Helical" evidence="9">
    <location>
        <begin position="75"/>
        <end position="99"/>
    </location>
</feature>
<dbReference type="SUPFAM" id="SSF161098">
    <property type="entry name" value="MetI-like"/>
    <property type="match status" value="1"/>
</dbReference>
<dbReference type="InterPro" id="IPR010065">
    <property type="entry name" value="AA_ABC_transptr_permease_3TM"/>
</dbReference>
<evidence type="ECO:0000256" key="6">
    <source>
        <dbReference type="ARBA" id="ARBA00022692"/>
    </source>
</evidence>
<keyword evidence="12" id="KW-1185">Reference proteome</keyword>
<feature type="transmembrane region" description="Helical" evidence="9">
    <location>
        <begin position="120"/>
        <end position="141"/>
    </location>
</feature>
<evidence type="ECO:0000256" key="5">
    <source>
        <dbReference type="ARBA" id="ARBA00022519"/>
    </source>
</evidence>
<dbReference type="InterPro" id="IPR051613">
    <property type="entry name" value="ABC_transp_permease_HisMQ"/>
</dbReference>
<gene>
    <name evidence="11" type="ORF">JJB09_22840</name>
</gene>
<feature type="transmembrane region" description="Helical" evidence="9">
    <location>
        <begin position="153"/>
        <end position="171"/>
    </location>
</feature>
<dbReference type="InterPro" id="IPR000515">
    <property type="entry name" value="MetI-like"/>
</dbReference>
<dbReference type="PANTHER" id="PTHR30133">
    <property type="entry name" value="CATIONIC AMINO ACID TRANSPORTER, MEMBRANE COMPONENT"/>
    <property type="match status" value="1"/>
</dbReference>
<evidence type="ECO:0000256" key="8">
    <source>
        <dbReference type="ARBA" id="ARBA00023136"/>
    </source>
</evidence>
<proteinExistence type="inferred from homology"/>
<keyword evidence="8 9" id="KW-0472">Membrane</keyword>
<sequence length="289" mass="31077">MQGDVAVSAESAGTIFAPLWAAIDSLFSAIWWILHPVLKTIDPLCGPVGVFSLFFRGGLLSCGNEGWGDEIAQGFYVTASLAICTLPLGLIVGFFLALAKQSSVGQLRTAADIYTTLFRGLPELLTLFIVFYGLQVVLQNFASSLGMSGPIEINSFFAGMISIGLVFSAYCSEVLQSAFKAIPQGQYEGGFAIGLTRGQTMRLVILPQLVRIALPGLGNLWMTLLKDTALVSAIGLPDILRQTGVAAKVTKHAFLFFSVACILFLVLALLSSIIFGWIENQSRRAEVRK</sequence>
<accession>A0A936YUH1</accession>
<comment type="similarity">
    <text evidence="2">Belongs to the binding-protein-dependent transport system permease family. HisMQ subfamily.</text>
</comment>
<evidence type="ECO:0000256" key="4">
    <source>
        <dbReference type="ARBA" id="ARBA00022475"/>
    </source>
</evidence>
<evidence type="ECO:0000256" key="9">
    <source>
        <dbReference type="RuleBase" id="RU363032"/>
    </source>
</evidence>
<keyword evidence="7 9" id="KW-1133">Transmembrane helix</keyword>
<dbReference type="PANTHER" id="PTHR30133:SF2">
    <property type="entry name" value="ARGININE ABC TRANSPORTER PERMEASE PROTEIN ARTQ"/>
    <property type="match status" value="1"/>
</dbReference>
<keyword evidence="6 9" id="KW-0812">Transmembrane</keyword>
<evidence type="ECO:0000256" key="1">
    <source>
        <dbReference type="ARBA" id="ARBA00004429"/>
    </source>
</evidence>
<dbReference type="PROSITE" id="PS50928">
    <property type="entry name" value="ABC_TM1"/>
    <property type="match status" value="1"/>
</dbReference>
<name>A0A936YUH1_9HYPH</name>
<dbReference type="InterPro" id="IPR035906">
    <property type="entry name" value="MetI-like_sf"/>
</dbReference>
<keyword evidence="4" id="KW-1003">Cell membrane</keyword>
<dbReference type="Pfam" id="PF00528">
    <property type="entry name" value="BPD_transp_1"/>
    <property type="match status" value="1"/>
</dbReference>
<evidence type="ECO:0000313" key="12">
    <source>
        <dbReference type="Proteomes" id="UP000633219"/>
    </source>
</evidence>
<dbReference type="GO" id="GO:0043190">
    <property type="term" value="C:ATP-binding cassette (ABC) transporter complex"/>
    <property type="evidence" value="ECO:0007669"/>
    <property type="project" value="InterPro"/>
</dbReference>
<evidence type="ECO:0000256" key="7">
    <source>
        <dbReference type="ARBA" id="ARBA00022989"/>
    </source>
</evidence>
<protein>
    <submittedName>
        <fullName evidence="11">ABC transporter permease</fullName>
    </submittedName>
</protein>